<keyword evidence="3" id="KW-1003">Cell membrane</keyword>
<sequence length="150" mass="16567">MKVADGRGERCVIESIDQLLSHPLGMVLGFFSVAIMELLVFLACFELVTKYKCWTEIKKGNVAVAMATGGKIFGICNVLRFCIQAKSSVYEAMTWSFVGFILLLIAYFLFEFLTPVFSIDKEIESDNRAVGLISMIISVSLSFVIGASII</sequence>
<evidence type="ECO:0000313" key="9">
    <source>
        <dbReference type="Proteomes" id="UP001364764"/>
    </source>
</evidence>
<dbReference type="Pfam" id="PF03994">
    <property type="entry name" value="DUF350"/>
    <property type="match status" value="1"/>
</dbReference>
<dbReference type="AlphaFoldDB" id="A0ABD8AXV0"/>
<comment type="subcellular location">
    <subcellularLocation>
        <location evidence="1">Cell membrane</location>
        <topology evidence="1">Multi-pass membrane protein</topology>
    </subcellularLocation>
</comment>
<reference evidence="8 9" key="1">
    <citation type="submission" date="2024-02" db="EMBL/GenBank/DDBJ databases">
        <title>Complete sequences of two Paenibacillus sp. strains and one Lysinibacillus strain isolated from the environment on STAA medium highlight biotechnological potential.</title>
        <authorList>
            <person name="Attere S.A."/>
            <person name="Piche L.C."/>
            <person name="Intertaglia L."/>
            <person name="Lami R."/>
            <person name="Charette S.J."/>
            <person name="Vincent A.T."/>
        </authorList>
    </citation>
    <scope>NUCLEOTIDE SEQUENCE [LARGE SCALE GENOMIC DNA]</scope>
    <source>
        <strain evidence="8 9">Y5S-7</strain>
    </source>
</reference>
<dbReference type="Proteomes" id="UP001364764">
    <property type="component" value="Chromosome"/>
</dbReference>
<evidence type="ECO:0000256" key="5">
    <source>
        <dbReference type="ARBA" id="ARBA00022989"/>
    </source>
</evidence>
<keyword evidence="5 7" id="KW-1133">Transmembrane helix</keyword>
<evidence type="ECO:0000313" key="8">
    <source>
        <dbReference type="EMBL" id="WWP22303.1"/>
    </source>
</evidence>
<dbReference type="GO" id="GO:0005886">
    <property type="term" value="C:plasma membrane"/>
    <property type="evidence" value="ECO:0007669"/>
    <property type="project" value="UniProtKB-SubCell"/>
</dbReference>
<evidence type="ECO:0000256" key="2">
    <source>
        <dbReference type="ARBA" id="ARBA00005779"/>
    </source>
</evidence>
<dbReference type="PANTHER" id="PTHR40043:SF1">
    <property type="entry name" value="UPF0719 INNER MEMBRANE PROTEIN YJFL"/>
    <property type="match status" value="1"/>
</dbReference>
<feature type="transmembrane region" description="Helical" evidence="7">
    <location>
        <begin position="60"/>
        <end position="81"/>
    </location>
</feature>
<keyword evidence="4 7" id="KW-0812">Transmembrane</keyword>
<comment type="similarity">
    <text evidence="2">Belongs to the UPF0719 family.</text>
</comment>
<gene>
    <name evidence="8" type="ORF">V6668_09050</name>
</gene>
<accession>A0ABD8AXV0</accession>
<dbReference type="InterPro" id="IPR007140">
    <property type="entry name" value="DUF350"/>
</dbReference>
<protein>
    <submittedName>
        <fullName evidence="8">DUF350 domain-containing protein</fullName>
    </submittedName>
</protein>
<evidence type="ECO:0000256" key="3">
    <source>
        <dbReference type="ARBA" id="ARBA00022475"/>
    </source>
</evidence>
<organism evidence="8 9">
    <name type="scientific">Paenibacillus amylolyticus</name>
    <dbReference type="NCBI Taxonomy" id="1451"/>
    <lineage>
        <taxon>Bacteria</taxon>
        <taxon>Bacillati</taxon>
        <taxon>Bacillota</taxon>
        <taxon>Bacilli</taxon>
        <taxon>Bacillales</taxon>
        <taxon>Paenibacillaceae</taxon>
        <taxon>Paenibacillus</taxon>
    </lineage>
</organism>
<evidence type="ECO:0000256" key="6">
    <source>
        <dbReference type="ARBA" id="ARBA00023136"/>
    </source>
</evidence>
<dbReference type="PANTHER" id="PTHR40043">
    <property type="entry name" value="UPF0719 INNER MEMBRANE PROTEIN YJFL"/>
    <property type="match status" value="1"/>
</dbReference>
<proteinExistence type="inferred from homology"/>
<dbReference type="RefSeq" id="WP_081745925.1">
    <property type="nucleotide sequence ID" value="NZ_CP145892.1"/>
</dbReference>
<evidence type="ECO:0000256" key="1">
    <source>
        <dbReference type="ARBA" id="ARBA00004651"/>
    </source>
</evidence>
<feature type="transmembrane region" description="Helical" evidence="7">
    <location>
        <begin position="129"/>
        <end position="149"/>
    </location>
</feature>
<dbReference type="GeneID" id="93475609"/>
<feature type="transmembrane region" description="Helical" evidence="7">
    <location>
        <begin position="24"/>
        <end position="48"/>
    </location>
</feature>
<evidence type="ECO:0000256" key="4">
    <source>
        <dbReference type="ARBA" id="ARBA00022692"/>
    </source>
</evidence>
<feature type="transmembrane region" description="Helical" evidence="7">
    <location>
        <begin position="93"/>
        <end position="117"/>
    </location>
</feature>
<name>A0ABD8AXV0_PAEAM</name>
<keyword evidence="6 7" id="KW-0472">Membrane</keyword>
<evidence type="ECO:0000256" key="7">
    <source>
        <dbReference type="SAM" id="Phobius"/>
    </source>
</evidence>
<dbReference type="EMBL" id="CP145892">
    <property type="protein sequence ID" value="WWP22303.1"/>
    <property type="molecule type" value="Genomic_DNA"/>
</dbReference>